<proteinExistence type="predicted"/>
<evidence type="ECO:0000313" key="2">
    <source>
        <dbReference type="Proteomes" id="UP000676456"/>
    </source>
</evidence>
<name>A0A942UNN9_9BACI</name>
<organism evidence="1 2">
    <name type="scientific">Lederbergia citrea</name>
    <dbReference type="NCBI Taxonomy" id="2833581"/>
    <lineage>
        <taxon>Bacteria</taxon>
        <taxon>Bacillati</taxon>
        <taxon>Bacillota</taxon>
        <taxon>Bacilli</taxon>
        <taxon>Bacillales</taxon>
        <taxon>Bacillaceae</taxon>
        <taxon>Lederbergia</taxon>
    </lineage>
</organism>
<dbReference type="InterPro" id="IPR011256">
    <property type="entry name" value="Reg_factor_effector_dom_sf"/>
</dbReference>
<dbReference type="Gene3D" id="3.20.80.10">
    <property type="entry name" value="Regulatory factor, effector binding domain"/>
    <property type="match status" value="1"/>
</dbReference>
<evidence type="ECO:0000313" key="1">
    <source>
        <dbReference type="EMBL" id="MBS4224695.1"/>
    </source>
</evidence>
<dbReference type="AlphaFoldDB" id="A0A942UNN9"/>
<protein>
    <submittedName>
        <fullName evidence="1">AraC family transcriptional regulator</fullName>
    </submittedName>
</protein>
<reference evidence="1 2" key="1">
    <citation type="submission" date="2021-05" db="EMBL/GenBank/DDBJ databases">
        <title>Novel Bacillus species.</title>
        <authorList>
            <person name="Liu G."/>
        </authorList>
    </citation>
    <scope>NUCLEOTIDE SEQUENCE [LARGE SCALE GENOMIC DNA]</scope>
    <source>
        <strain evidence="1 2">FJAT-49682</strain>
    </source>
</reference>
<accession>A0A942UNN9</accession>
<dbReference type="SUPFAM" id="SSF55136">
    <property type="entry name" value="Probable bacterial effector-binding domain"/>
    <property type="match status" value="1"/>
</dbReference>
<keyword evidence="2" id="KW-1185">Reference proteome</keyword>
<sequence>MDCKKVKKIFRVVGIKGGGAFANFGTEVPKLAQQFLTRLDEVGNHSGTEIALFEPKRDANHLDGNYYVGLIVNDTLKEVPVGMDYIETAQAYVTTRGKIINIDYLHNQLLKWADNQGYKRDLESHIVETYHPMENGEEEVEIYLPIHI</sequence>
<dbReference type="EMBL" id="JAGYPN010000004">
    <property type="protein sequence ID" value="MBS4224695.1"/>
    <property type="molecule type" value="Genomic_DNA"/>
</dbReference>
<comment type="caution">
    <text evidence="1">The sequence shown here is derived from an EMBL/GenBank/DDBJ whole genome shotgun (WGS) entry which is preliminary data.</text>
</comment>
<dbReference type="RefSeq" id="WP_213099736.1">
    <property type="nucleotide sequence ID" value="NZ_JAGYPH010000004.1"/>
</dbReference>
<gene>
    <name evidence="1" type="ORF">KHA91_18445</name>
</gene>
<dbReference type="Proteomes" id="UP000676456">
    <property type="component" value="Unassembled WGS sequence"/>
</dbReference>